<accession>A0A7V4U3A8</accession>
<dbReference type="Proteomes" id="UP000885779">
    <property type="component" value="Unassembled WGS sequence"/>
</dbReference>
<proteinExistence type="predicted"/>
<dbReference type="AlphaFoldDB" id="A0A7V4U3A8"/>
<name>A0A7V4U3A8_CALAY</name>
<organism evidence="1">
    <name type="scientific">Caldithrix abyssi</name>
    <dbReference type="NCBI Taxonomy" id="187145"/>
    <lineage>
        <taxon>Bacteria</taxon>
        <taxon>Pseudomonadati</taxon>
        <taxon>Calditrichota</taxon>
        <taxon>Calditrichia</taxon>
        <taxon>Calditrichales</taxon>
        <taxon>Calditrichaceae</taxon>
        <taxon>Caldithrix</taxon>
    </lineage>
</organism>
<reference evidence="1" key="1">
    <citation type="journal article" date="2020" name="mSystems">
        <title>Genome- and Community-Level Interaction Insights into Carbon Utilization and Element Cycling Functions of Hydrothermarchaeota in Hydrothermal Sediment.</title>
        <authorList>
            <person name="Zhou Z."/>
            <person name="Liu Y."/>
            <person name="Xu W."/>
            <person name="Pan J."/>
            <person name="Luo Z.H."/>
            <person name="Li M."/>
        </authorList>
    </citation>
    <scope>NUCLEOTIDE SEQUENCE [LARGE SCALE GENOMIC DNA]</scope>
    <source>
        <strain evidence="1">HyVt-577</strain>
    </source>
</reference>
<gene>
    <name evidence="1" type="ORF">ENK44_16275</name>
</gene>
<comment type="caution">
    <text evidence="1">The sequence shown here is derived from an EMBL/GenBank/DDBJ whole genome shotgun (WGS) entry which is preliminary data.</text>
</comment>
<evidence type="ECO:0000313" key="1">
    <source>
        <dbReference type="EMBL" id="HGY57265.1"/>
    </source>
</evidence>
<protein>
    <submittedName>
        <fullName evidence="1">Uncharacterized protein</fullName>
    </submittedName>
</protein>
<dbReference type="EMBL" id="DRQG01000151">
    <property type="protein sequence ID" value="HGY57265.1"/>
    <property type="molecule type" value="Genomic_DNA"/>
</dbReference>
<sequence>MQKKEEAMCPLFPDVVCPQGDEAAEACDVRMHADYDPMTDFRDYAFMNCAVRRAREQEEGKQLG</sequence>